<dbReference type="InterPro" id="IPR032675">
    <property type="entry name" value="LRR_dom_sf"/>
</dbReference>
<evidence type="ECO:0000313" key="3">
    <source>
        <dbReference type="Proteomes" id="UP001212997"/>
    </source>
</evidence>
<name>A0AAD5UXS7_9APHY</name>
<protein>
    <recommendedName>
        <fullName evidence="1">F-box domain-containing protein</fullName>
    </recommendedName>
</protein>
<dbReference type="Gene3D" id="3.80.10.10">
    <property type="entry name" value="Ribonuclease Inhibitor"/>
    <property type="match status" value="1"/>
</dbReference>
<dbReference type="AlphaFoldDB" id="A0AAD5UXS7"/>
<dbReference type="Proteomes" id="UP001212997">
    <property type="component" value="Unassembled WGS sequence"/>
</dbReference>
<organism evidence="2 3">
    <name type="scientific">Meripilus lineatus</name>
    <dbReference type="NCBI Taxonomy" id="2056292"/>
    <lineage>
        <taxon>Eukaryota</taxon>
        <taxon>Fungi</taxon>
        <taxon>Dikarya</taxon>
        <taxon>Basidiomycota</taxon>
        <taxon>Agaricomycotina</taxon>
        <taxon>Agaricomycetes</taxon>
        <taxon>Polyporales</taxon>
        <taxon>Meripilaceae</taxon>
        <taxon>Meripilus</taxon>
    </lineage>
</organism>
<evidence type="ECO:0000313" key="2">
    <source>
        <dbReference type="EMBL" id="KAJ3479357.1"/>
    </source>
</evidence>
<gene>
    <name evidence="2" type="ORF">NLI96_g9118</name>
</gene>
<accession>A0AAD5UXS7</accession>
<dbReference type="InterPro" id="IPR036047">
    <property type="entry name" value="F-box-like_dom_sf"/>
</dbReference>
<proteinExistence type="predicted"/>
<feature type="domain" description="F-box" evidence="1">
    <location>
        <begin position="1"/>
        <end position="53"/>
    </location>
</feature>
<dbReference type="SMART" id="SM00256">
    <property type="entry name" value="FBOX"/>
    <property type="match status" value="1"/>
</dbReference>
<dbReference type="EMBL" id="JANAWD010000444">
    <property type="protein sequence ID" value="KAJ3479357.1"/>
    <property type="molecule type" value="Genomic_DNA"/>
</dbReference>
<comment type="caution">
    <text evidence="2">The sequence shown here is derived from an EMBL/GenBank/DDBJ whole genome shotgun (WGS) entry which is preliminary data.</text>
</comment>
<sequence>MVLPIELIDHIFAFLSFKSHLPSCSLVCSSWTDTAHRHLFHKLVYTRRVWESINYSVLLSFLQDKSSIATHVRMLDLVGGERTYQAIVEPHVFSALLRTLPNLKHVLMDSITLSYTIEDETTGDDGCGDRVRNDDGDERWNWDRDIDEKSTKILVGSGRCLESLRIEIVSHHPCREKKVTVICAASESFPVRNDVERVIREELADLDMEGCLEVVQEYTEWPVS</sequence>
<dbReference type="Pfam" id="PF12937">
    <property type="entry name" value="F-box-like"/>
    <property type="match status" value="1"/>
</dbReference>
<keyword evidence="3" id="KW-1185">Reference proteome</keyword>
<reference evidence="2" key="1">
    <citation type="submission" date="2022-07" db="EMBL/GenBank/DDBJ databases">
        <title>Genome Sequence of Physisporinus lineatus.</title>
        <authorList>
            <person name="Buettner E."/>
        </authorList>
    </citation>
    <scope>NUCLEOTIDE SEQUENCE</scope>
    <source>
        <strain evidence="2">VT162</strain>
    </source>
</reference>
<evidence type="ECO:0000259" key="1">
    <source>
        <dbReference type="PROSITE" id="PS50181"/>
    </source>
</evidence>
<dbReference type="InterPro" id="IPR001810">
    <property type="entry name" value="F-box_dom"/>
</dbReference>
<dbReference type="PROSITE" id="PS50181">
    <property type="entry name" value="FBOX"/>
    <property type="match status" value="1"/>
</dbReference>
<dbReference type="SUPFAM" id="SSF81383">
    <property type="entry name" value="F-box domain"/>
    <property type="match status" value="1"/>
</dbReference>